<accession>A0A7J7E823</accession>
<keyword evidence="4" id="KW-0472">Membrane</keyword>
<gene>
    <name evidence="7" type="ORF">HPG69_015752</name>
</gene>
<protein>
    <recommendedName>
        <fullName evidence="6">LRRCT domain-containing protein</fullName>
    </recommendedName>
</protein>
<dbReference type="AlphaFoldDB" id="A0A7J7E823"/>
<dbReference type="InterPro" id="IPR000483">
    <property type="entry name" value="Cys-rich_flank_reg_C"/>
</dbReference>
<dbReference type="PANTHER" id="PTHR24369">
    <property type="entry name" value="ANTIGEN BSP, PUTATIVE-RELATED"/>
    <property type="match status" value="1"/>
</dbReference>
<keyword evidence="8" id="KW-1185">Reference proteome</keyword>
<dbReference type="EMBL" id="JACDTQ010003894">
    <property type="protein sequence ID" value="KAF5911774.1"/>
    <property type="molecule type" value="Genomic_DNA"/>
</dbReference>
<evidence type="ECO:0000256" key="3">
    <source>
        <dbReference type="ARBA" id="ARBA00022737"/>
    </source>
</evidence>
<feature type="transmembrane region" description="Helical" evidence="4">
    <location>
        <begin position="479"/>
        <end position="501"/>
    </location>
</feature>
<evidence type="ECO:0000259" key="6">
    <source>
        <dbReference type="SMART" id="SM00082"/>
    </source>
</evidence>
<evidence type="ECO:0000256" key="4">
    <source>
        <dbReference type="SAM" id="Phobius"/>
    </source>
</evidence>
<evidence type="ECO:0000256" key="5">
    <source>
        <dbReference type="SAM" id="SignalP"/>
    </source>
</evidence>
<keyword evidence="3" id="KW-0677">Repeat</keyword>
<comment type="caution">
    <text evidence="7">The sequence shown here is derived from an EMBL/GenBank/DDBJ whole genome shotgun (WGS) entry which is preliminary data.</text>
</comment>
<keyword evidence="2 5" id="KW-0732">Signal</keyword>
<dbReference type="InterPro" id="IPR032675">
    <property type="entry name" value="LRR_dom_sf"/>
</dbReference>
<dbReference type="SMART" id="SM00082">
    <property type="entry name" value="LRRCT"/>
    <property type="match status" value="1"/>
</dbReference>
<evidence type="ECO:0000256" key="2">
    <source>
        <dbReference type="ARBA" id="ARBA00022729"/>
    </source>
</evidence>
<dbReference type="Pfam" id="PF13855">
    <property type="entry name" value="LRR_8"/>
    <property type="match status" value="1"/>
</dbReference>
<dbReference type="Proteomes" id="UP000551758">
    <property type="component" value="Unassembled WGS sequence"/>
</dbReference>
<reference evidence="7 8" key="1">
    <citation type="journal article" date="2020" name="Mol. Biol. Evol.">
        <title>Interspecific Gene Flow and the Evolution of Specialization in Black and White Rhinoceros.</title>
        <authorList>
            <person name="Moodley Y."/>
            <person name="Westbury M.V."/>
            <person name="Russo I.M."/>
            <person name="Gopalakrishnan S."/>
            <person name="Rakotoarivelo A."/>
            <person name="Olsen R.A."/>
            <person name="Prost S."/>
            <person name="Tunstall T."/>
            <person name="Ryder O.A."/>
            <person name="Dalen L."/>
            <person name="Bruford M.W."/>
        </authorList>
    </citation>
    <scope>NUCLEOTIDE SEQUENCE [LARGE SCALE GENOMIC DNA]</scope>
    <source>
        <strain evidence="7">SBR-YM</strain>
        <tissue evidence="7">Skin</tissue>
    </source>
</reference>
<sequence>MPLLLLLLLLPSPSHPQSICNVSEVAKVEVNCDKRGLKKLPPDLRNDTDILHLDENPLGTFSTASLVPLIRLTQLYLVKCQLTSLQTDGTLPLLDTLDISHNKLKSLPLLGRALPALTTLEVSFNELTSLSPGALDGLSKLAELSLRGNKLKTLPPGLLGPTAQLKQLNLADNELQELPPELLNGLEELNTLYLQGNSLHTIPKDFFGNLLLPFVFLHNNSWECNCEILYFKRWLDLNDQNVYLWKNGTDVKAMTPNVKSVRCDDKPVIDYPGKDCPNSYENSFDYDEYDNEDQNGGKVTTTRAVVRFSTNTEVHTAVHTTHQGLLYSPSSAPLHSQTPYLTPTQESTNKQTTLPNITEFIIFSKTSNPTTEPTNKQTTLPNITEFIIFSKTPNPTTEPTNTQTTLPNITEFIIFSKTPNPTTEPTTTPTTTKLTSVSATLEPISESEILKVHEAAQENLDSSRNDPFLNPDFCCLLPLGFYILVLLWLLFASVILILLLWSSSWVQHVKPQALDFGHSAALATASHTTHLELQRGKQVTVARAWLLFHRGSLPTFRSSLFLWVRPNGRVGPLVAGRRPSALSLGRGHDLLGTVGIRYSGHSL</sequence>
<evidence type="ECO:0000256" key="1">
    <source>
        <dbReference type="ARBA" id="ARBA00022614"/>
    </source>
</evidence>
<dbReference type="SUPFAM" id="SSF52058">
    <property type="entry name" value="L domain-like"/>
    <property type="match status" value="1"/>
</dbReference>
<dbReference type="InterPro" id="IPR050541">
    <property type="entry name" value="LRR_TM_domain-containing"/>
</dbReference>
<name>A0A7J7E823_DICBM</name>
<dbReference type="PROSITE" id="PS51450">
    <property type="entry name" value="LRR"/>
    <property type="match status" value="2"/>
</dbReference>
<feature type="signal peptide" evidence="5">
    <location>
        <begin position="1"/>
        <end position="16"/>
    </location>
</feature>
<keyword evidence="4" id="KW-1133">Transmembrane helix</keyword>
<evidence type="ECO:0000313" key="8">
    <source>
        <dbReference type="Proteomes" id="UP000551758"/>
    </source>
</evidence>
<proteinExistence type="predicted"/>
<dbReference type="PANTHER" id="PTHR24369:SF157">
    <property type="entry name" value="LRRCT DOMAIN-CONTAINING PROTEIN"/>
    <property type="match status" value="1"/>
</dbReference>
<dbReference type="InterPro" id="IPR001611">
    <property type="entry name" value="Leu-rich_rpt"/>
</dbReference>
<organism evidence="7 8">
    <name type="scientific">Diceros bicornis minor</name>
    <name type="common">South-central black rhinoceros</name>
    <dbReference type="NCBI Taxonomy" id="77932"/>
    <lineage>
        <taxon>Eukaryota</taxon>
        <taxon>Metazoa</taxon>
        <taxon>Chordata</taxon>
        <taxon>Craniata</taxon>
        <taxon>Vertebrata</taxon>
        <taxon>Euteleostomi</taxon>
        <taxon>Mammalia</taxon>
        <taxon>Eutheria</taxon>
        <taxon>Laurasiatheria</taxon>
        <taxon>Perissodactyla</taxon>
        <taxon>Rhinocerotidae</taxon>
        <taxon>Diceros</taxon>
    </lineage>
</organism>
<evidence type="ECO:0000313" key="7">
    <source>
        <dbReference type="EMBL" id="KAF5911774.1"/>
    </source>
</evidence>
<keyword evidence="4" id="KW-0812">Transmembrane</keyword>
<dbReference type="SMART" id="SM00364">
    <property type="entry name" value="LRR_BAC"/>
    <property type="match status" value="4"/>
</dbReference>
<keyword evidence="1" id="KW-0433">Leucine-rich repeat</keyword>
<feature type="domain" description="LRRCT" evidence="6">
    <location>
        <begin position="220"/>
        <end position="277"/>
    </location>
</feature>
<dbReference type="Gene3D" id="3.80.10.10">
    <property type="entry name" value="Ribonuclease Inhibitor"/>
    <property type="match status" value="1"/>
</dbReference>
<dbReference type="GO" id="GO:0005886">
    <property type="term" value="C:plasma membrane"/>
    <property type="evidence" value="ECO:0007669"/>
    <property type="project" value="TreeGrafter"/>
</dbReference>
<feature type="chain" id="PRO_5029505144" description="LRRCT domain-containing protein" evidence="5">
    <location>
        <begin position="17"/>
        <end position="603"/>
    </location>
</feature>
<dbReference type="InterPro" id="IPR003591">
    <property type="entry name" value="Leu-rich_rpt_typical-subtyp"/>
</dbReference>
<dbReference type="SMART" id="SM00369">
    <property type="entry name" value="LRR_TYP"/>
    <property type="match status" value="5"/>
</dbReference>